<organism evidence="2 3">
    <name type="scientific">Ceratodon purpureus</name>
    <name type="common">Fire moss</name>
    <name type="synonym">Dicranum purpureum</name>
    <dbReference type="NCBI Taxonomy" id="3225"/>
    <lineage>
        <taxon>Eukaryota</taxon>
        <taxon>Viridiplantae</taxon>
        <taxon>Streptophyta</taxon>
        <taxon>Embryophyta</taxon>
        <taxon>Bryophyta</taxon>
        <taxon>Bryophytina</taxon>
        <taxon>Bryopsida</taxon>
        <taxon>Dicranidae</taxon>
        <taxon>Pseudoditrichales</taxon>
        <taxon>Ditrichaceae</taxon>
        <taxon>Ceratodon</taxon>
    </lineage>
</organism>
<evidence type="ECO:0000313" key="3">
    <source>
        <dbReference type="Proteomes" id="UP000822688"/>
    </source>
</evidence>
<evidence type="ECO:0000313" key="2">
    <source>
        <dbReference type="EMBL" id="KAG0580472.1"/>
    </source>
</evidence>
<dbReference type="Proteomes" id="UP000822688">
    <property type="component" value="Chromosome 4"/>
</dbReference>
<feature type="region of interest" description="Disordered" evidence="1">
    <location>
        <begin position="123"/>
        <end position="144"/>
    </location>
</feature>
<proteinExistence type="predicted"/>
<dbReference type="AlphaFoldDB" id="A0A8T0IAN2"/>
<gene>
    <name evidence="2" type="ORF">KC19_4G175900</name>
</gene>
<comment type="caution">
    <text evidence="2">The sequence shown here is derived from an EMBL/GenBank/DDBJ whole genome shotgun (WGS) entry which is preliminary data.</text>
</comment>
<name>A0A8T0IAN2_CERPU</name>
<sequence length="144" mass="16546">MLIPLQTKPQSRNLTSQAQHTTLLRTPRRINHTPNLHKIVRVRVEQRVFHKVRLQHFFQHFELELIASVHGCHARMHLQRVILSERNTNVRKHSTHRLHSNVALSPQSVLRLGRLLGNTRASQTLPNSSFAEGNAGKTRLEGSD</sequence>
<reference evidence="2" key="1">
    <citation type="submission" date="2020-06" db="EMBL/GenBank/DDBJ databases">
        <title>WGS assembly of Ceratodon purpureus strain R40.</title>
        <authorList>
            <person name="Carey S.B."/>
            <person name="Jenkins J."/>
            <person name="Shu S."/>
            <person name="Lovell J.T."/>
            <person name="Sreedasyam A."/>
            <person name="Maumus F."/>
            <person name="Tiley G.P."/>
            <person name="Fernandez-Pozo N."/>
            <person name="Barry K."/>
            <person name="Chen C."/>
            <person name="Wang M."/>
            <person name="Lipzen A."/>
            <person name="Daum C."/>
            <person name="Saski C.A."/>
            <person name="Payton A.C."/>
            <person name="Mcbreen J.C."/>
            <person name="Conrad R.E."/>
            <person name="Kollar L.M."/>
            <person name="Olsson S."/>
            <person name="Huttunen S."/>
            <person name="Landis J.B."/>
            <person name="Wickett N.J."/>
            <person name="Johnson M.G."/>
            <person name="Rensing S.A."/>
            <person name="Grimwood J."/>
            <person name="Schmutz J."/>
            <person name="Mcdaniel S.F."/>
        </authorList>
    </citation>
    <scope>NUCLEOTIDE SEQUENCE</scope>
    <source>
        <strain evidence="2">R40</strain>
    </source>
</reference>
<evidence type="ECO:0000256" key="1">
    <source>
        <dbReference type="SAM" id="MobiDB-lite"/>
    </source>
</evidence>
<accession>A0A8T0IAN2</accession>
<dbReference type="EMBL" id="CM026424">
    <property type="protein sequence ID" value="KAG0580472.1"/>
    <property type="molecule type" value="Genomic_DNA"/>
</dbReference>
<keyword evidence="3" id="KW-1185">Reference proteome</keyword>
<protein>
    <submittedName>
        <fullName evidence="2">Uncharacterized protein</fullName>
    </submittedName>
</protein>